<protein>
    <recommendedName>
        <fullName evidence="2">Xylanolytic transcriptional activator regulatory domain-containing protein</fullName>
    </recommendedName>
</protein>
<dbReference type="PANTHER" id="PTHR46910">
    <property type="entry name" value="TRANSCRIPTION FACTOR PDR1"/>
    <property type="match status" value="1"/>
</dbReference>
<dbReference type="EMBL" id="MU250526">
    <property type="protein sequence ID" value="KAG7450114.1"/>
    <property type="molecule type" value="Genomic_DNA"/>
</dbReference>
<dbReference type="GO" id="GO:0006351">
    <property type="term" value="P:DNA-templated transcription"/>
    <property type="evidence" value="ECO:0007669"/>
    <property type="project" value="InterPro"/>
</dbReference>
<name>A0A9P7W029_9AGAR</name>
<accession>A0A9P7W029</accession>
<reference evidence="3" key="1">
    <citation type="submission" date="2020-11" db="EMBL/GenBank/DDBJ databases">
        <title>Adaptations for nitrogen fixation in a non-lichenized fungal sporocarp promotes dispersal by wood-feeding termites.</title>
        <authorList>
            <consortium name="DOE Joint Genome Institute"/>
            <person name="Koch R.A."/>
            <person name="Yoon G."/>
            <person name="Arayal U."/>
            <person name="Lail K."/>
            <person name="Amirebrahimi M."/>
            <person name="Labutti K."/>
            <person name="Lipzen A."/>
            <person name="Riley R."/>
            <person name="Barry K."/>
            <person name="Henrissat B."/>
            <person name="Grigoriev I.V."/>
            <person name="Herr J.R."/>
            <person name="Aime M.C."/>
        </authorList>
    </citation>
    <scope>NUCLEOTIDE SEQUENCE</scope>
    <source>
        <strain evidence="3">MCA 3950</strain>
    </source>
</reference>
<sequence length="203" mass="22977">MCCAGWNTLSQSWLLSAGQTIRAAQDLGLHLSPRRLQLSEIEKEQRRRIWWCVYGLDRVLSISLGRPGATNEDGCDVEYSSQVDDDDLEAYCRGKIKESQTSYMCGFVALLKIYVVAGKIVRSAHSLQLLRDMRKTKAQIPQVIQHLDVMLEDWVESLPSNVKYAANDAGNPKILTLCLIAFFVYYSATINLRECMDLPWAVL</sequence>
<dbReference type="Pfam" id="PF04082">
    <property type="entry name" value="Fungal_trans"/>
    <property type="match status" value="1"/>
</dbReference>
<gene>
    <name evidence="3" type="ORF">BT62DRAFT_927430</name>
</gene>
<evidence type="ECO:0000256" key="1">
    <source>
        <dbReference type="ARBA" id="ARBA00023242"/>
    </source>
</evidence>
<dbReference type="InterPro" id="IPR007219">
    <property type="entry name" value="XnlR_reg_dom"/>
</dbReference>
<dbReference type="GO" id="GO:0008270">
    <property type="term" value="F:zinc ion binding"/>
    <property type="evidence" value="ECO:0007669"/>
    <property type="project" value="InterPro"/>
</dbReference>
<dbReference type="AlphaFoldDB" id="A0A9P7W029"/>
<dbReference type="OrthoDB" id="3364175at2759"/>
<organism evidence="3 4">
    <name type="scientific">Guyanagaster necrorhizus</name>
    <dbReference type="NCBI Taxonomy" id="856835"/>
    <lineage>
        <taxon>Eukaryota</taxon>
        <taxon>Fungi</taxon>
        <taxon>Dikarya</taxon>
        <taxon>Basidiomycota</taxon>
        <taxon>Agaricomycotina</taxon>
        <taxon>Agaricomycetes</taxon>
        <taxon>Agaricomycetidae</taxon>
        <taxon>Agaricales</taxon>
        <taxon>Marasmiineae</taxon>
        <taxon>Physalacriaceae</taxon>
        <taxon>Guyanagaster</taxon>
    </lineage>
</organism>
<evidence type="ECO:0000313" key="3">
    <source>
        <dbReference type="EMBL" id="KAG7450114.1"/>
    </source>
</evidence>
<dbReference type="InterPro" id="IPR050987">
    <property type="entry name" value="AtrR-like"/>
</dbReference>
<dbReference type="SMART" id="SM00906">
    <property type="entry name" value="Fungal_trans"/>
    <property type="match status" value="1"/>
</dbReference>
<proteinExistence type="predicted"/>
<evidence type="ECO:0000259" key="2">
    <source>
        <dbReference type="SMART" id="SM00906"/>
    </source>
</evidence>
<keyword evidence="4" id="KW-1185">Reference proteome</keyword>
<dbReference type="Proteomes" id="UP000812287">
    <property type="component" value="Unassembled WGS sequence"/>
</dbReference>
<feature type="domain" description="Xylanolytic transcriptional activator regulatory" evidence="2">
    <location>
        <begin position="12"/>
        <end position="86"/>
    </location>
</feature>
<comment type="caution">
    <text evidence="3">The sequence shown here is derived from an EMBL/GenBank/DDBJ whole genome shotgun (WGS) entry which is preliminary data.</text>
</comment>
<dbReference type="PANTHER" id="PTHR46910:SF1">
    <property type="entry name" value="MISCELLANEOUS ZN(II)2CYS6 TRANSCRIPTION FACTOR (EUROFUNG)-RELATED"/>
    <property type="match status" value="1"/>
</dbReference>
<dbReference type="CDD" id="cd12148">
    <property type="entry name" value="fungal_TF_MHR"/>
    <property type="match status" value="1"/>
</dbReference>
<dbReference type="GO" id="GO:0003700">
    <property type="term" value="F:DNA-binding transcription factor activity"/>
    <property type="evidence" value="ECO:0007669"/>
    <property type="project" value="InterPro"/>
</dbReference>
<evidence type="ECO:0000313" key="4">
    <source>
        <dbReference type="Proteomes" id="UP000812287"/>
    </source>
</evidence>
<keyword evidence="1" id="KW-0539">Nucleus</keyword>
<dbReference type="GO" id="GO:0003677">
    <property type="term" value="F:DNA binding"/>
    <property type="evidence" value="ECO:0007669"/>
    <property type="project" value="InterPro"/>
</dbReference>
<dbReference type="GeneID" id="66107539"/>
<dbReference type="RefSeq" id="XP_043043614.1">
    <property type="nucleotide sequence ID" value="XM_043185242.1"/>
</dbReference>